<evidence type="ECO:0000313" key="2">
    <source>
        <dbReference type="Proteomes" id="UP000033934"/>
    </source>
</evidence>
<comment type="caution">
    <text evidence="1">The sequence shown here is derived from an EMBL/GenBank/DDBJ whole genome shotgun (WGS) entry which is preliminary data.</text>
</comment>
<name>A0A0G0LAT5_9BACT</name>
<dbReference type="EMBL" id="LBVO01000040">
    <property type="protein sequence ID" value="KKQ88092.1"/>
    <property type="molecule type" value="Genomic_DNA"/>
</dbReference>
<reference evidence="1 2" key="1">
    <citation type="journal article" date="2015" name="Nature">
        <title>rRNA introns, odd ribosomes, and small enigmatic genomes across a large radiation of phyla.</title>
        <authorList>
            <person name="Brown C.T."/>
            <person name="Hug L.A."/>
            <person name="Thomas B.C."/>
            <person name="Sharon I."/>
            <person name="Castelle C.J."/>
            <person name="Singh A."/>
            <person name="Wilkins M.J."/>
            <person name="Williams K.H."/>
            <person name="Banfield J.F."/>
        </authorList>
    </citation>
    <scope>NUCLEOTIDE SEQUENCE [LARGE SCALE GENOMIC DNA]</scope>
</reference>
<dbReference type="AlphaFoldDB" id="A0A0G0LAT5"/>
<gene>
    <name evidence="1" type="ORF">UT11_C0040G0009</name>
</gene>
<dbReference type="Proteomes" id="UP000033934">
    <property type="component" value="Unassembled WGS sequence"/>
</dbReference>
<organism evidence="1 2">
    <name type="scientific">Berkelbacteria bacterium GW2011_GWA2_38_9</name>
    <dbReference type="NCBI Taxonomy" id="1618334"/>
    <lineage>
        <taxon>Bacteria</taxon>
        <taxon>Candidatus Berkelbacteria</taxon>
    </lineage>
</organism>
<sequence length="134" mass="15227">MIEFGQSIIDALFSEQQKQVNLETAWKTKKSFQTKWGRAVAIKADEKGLSGLAFQKGYELIIGVNPKNGYHGFRAKAQGKVDLTEIYQKIKEIEPEADWFLHQSKKLLLCGGDVAPKARKSKMRLEEMVELVKK</sequence>
<accession>A0A0G0LAT5</accession>
<proteinExistence type="predicted"/>
<evidence type="ECO:0000313" key="1">
    <source>
        <dbReference type="EMBL" id="KKQ88092.1"/>
    </source>
</evidence>
<protein>
    <submittedName>
        <fullName evidence="1">Uncharacterized protein</fullName>
    </submittedName>
</protein>